<keyword evidence="1" id="KW-1133">Transmembrane helix</keyword>
<name>A0A2G9ZL37_9BACT</name>
<keyword evidence="1" id="KW-0812">Transmembrane</keyword>
<proteinExistence type="predicted"/>
<evidence type="ECO:0000256" key="1">
    <source>
        <dbReference type="SAM" id="Phobius"/>
    </source>
</evidence>
<protein>
    <submittedName>
        <fullName evidence="2">Uncharacterized protein</fullName>
    </submittedName>
</protein>
<sequence>MSDLVDVPAGLSAGAYESRILARADGQGALTAAAPLAVAEPTIWERGIFSFRSAPTFFHALFSFLSGVFWSILK</sequence>
<gene>
    <name evidence="2" type="ORF">COX22_01950</name>
</gene>
<accession>A0A2G9ZL37</accession>
<keyword evidence="1" id="KW-0472">Membrane</keyword>
<dbReference type="AlphaFoldDB" id="A0A2G9ZL37"/>
<reference evidence="2 3" key="1">
    <citation type="submission" date="2017-09" db="EMBL/GenBank/DDBJ databases">
        <title>Depth-based differentiation of microbial function through sediment-hosted aquifers and enrichment of novel symbionts in the deep terrestrial subsurface.</title>
        <authorList>
            <person name="Probst A.J."/>
            <person name="Ladd B."/>
            <person name="Jarett J.K."/>
            <person name="Geller-Mcgrath D.E."/>
            <person name="Sieber C.M."/>
            <person name="Emerson J.B."/>
            <person name="Anantharaman K."/>
            <person name="Thomas B.C."/>
            <person name="Malmstrom R."/>
            <person name="Stieglmeier M."/>
            <person name="Klingl A."/>
            <person name="Woyke T."/>
            <person name="Ryan C.M."/>
            <person name="Banfield J.F."/>
        </authorList>
    </citation>
    <scope>NUCLEOTIDE SEQUENCE [LARGE SCALE GENOMIC DNA]</scope>
    <source>
        <strain evidence="2">CG23_combo_of_CG06-09_8_20_14_all_49_15</strain>
    </source>
</reference>
<dbReference type="EMBL" id="PCSD01000041">
    <property type="protein sequence ID" value="PIP33889.1"/>
    <property type="molecule type" value="Genomic_DNA"/>
</dbReference>
<evidence type="ECO:0000313" key="2">
    <source>
        <dbReference type="EMBL" id="PIP33889.1"/>
    </source>
</evidence>
<comment type="caution">
    <text evidence="2">The sequence shown here is derived from an EMBL/GenBank/DDBJ whole genome shotgun (WGS) entry which is preliminary data.</text>
</comment>
<organism evidence="2 3">
    <name type="scientific">Candidatus Falkowbacteria bacterium CG23_combo_of_CG06-09_8_20_14_all_49_15</name>
    <dbReference type="NCBI Taxonomy" id="1974572"/>
    <lineage>
        <taxon>Bacteria</taxon>
        <taxon>Candidatus Falkowiibacteriota</taxon>
    </lineage>
</organism>
<feature type="transmembrane region" description="Helical" evidence="1">
    <location>
        <begin position="56"/>
        <end position="73"/>
    </location>
</feature>
<evidence type="ECO:0000313" key="3">
    <source>
        <dbReference type="Proteomes" id="UP000230729"/>
    </source>
</evidence>
<dbReference type="Proteomes" id="UP000230729">
    <property type="component" value="Unassembled WGS sequence"/>
</dbReference>